<dbReference type="Pfam" id="PF12974">
    <property type="entry name" value="Phosphonate-bd"/>
    <property type="match status" value="1"/>
</dbReference>
<dbReference type="SUPFAM" id="SSF53850">
    <property type="entry name" value="Periplasmic binding protein-like II"/>
    <property type="match status" value="1"/>
</dbReference>
<sequence>MTWLAALPMYNVSPSLAADWRSLLRHVLRALGVDGTGIRITDPGDDLHAFWRRTDLLISQTCGYPLMHGLHEHVQLVATPHFEAPGCDGANYRGVLITGRHVSAQTLEACRGLRAACNQDDSNSGMNVLRHAAAPFARDGVFFGGVVRTGSHIESLRALAQGHAEVASIDCVTMAFVRDHLPDLAQSVREIGFTAASPGLPLIASRAAPKTLIEPIREALNDAIAADAPLAQRLRLKRFSTLSLADYARIEQLEDEARAAGYPRLG</sequence>
<evidence type="ECO:0000313" key="2">
    <source>
        <dbReference type="Proteomes" id="UP000298656"/>
    </source>
</evidence>
<dbReference type="KEGG" id="tvl:FAZ95_30005"/>
<gene>
    <name evidence="1" type="ORF">FAZ95_30005</name>
</gene>
<dbReference type="AlphaFoldDB" id="A0A4P8J3V2"/>
<organism evidence="1 2">
    <name type="scientific">Trinickia violacea</name>
    <dbReference type="NCBI Taxonomy" id="2571746"/>
    <lineage>
        <taxon>Bacteria</taxon>
        <taxon>Pseudomonadati</taxon>
        <taxon>Pseudomonadota</taxon>
        <taxon>Betaproteobacteria</taxon>
        <taxon>Burkholderiales</taxon>
        <taxon>Burkholderiaceae</taxon>
        <taxon>Trinickia</taxon>
    </lineage>
</organism>
<protein>
    <submittedName>
        <fullName evidence="1">Phosphate ABC transporter substrate-binding protein</fullName>
    </submittedName>
</protein>
<dbReference type="EMBL" id="CP040078">
    <property type="protein sequence ID" value="QCP53299.1"/>
    <property type="molecule type" value="Genomic_DNA"/>
</dbReference>
<dbReference type="Proteomes" id="UP000298656">
    <property type="component" value="Chromosome 2"/>
</dbReference>
<dbReference type="PANTHER" id="PTHR35841:SF1">
    <property type="entry name" value="PHOSPHONATES-BINDING PERIPLASMIC PROTEIN"/>
    <property type="match status" value="1"/>
</dbReference>
<evidence type="ECO:0000313" key="1">
    <source>
        <dbReference type="EMBL" id="QCP53299.1"/>
    </source>
</evidence>
<keyword evidence="2" id="KW-1185">Reference proteome</keyword>
<reference evidence="1 2" key="1">
    <citation type="submission" date="2019-05" db="EMBL/GenBank/DDBJ databases">
        <title>Burkholderia sp. DHOD12, isolated from subtropical forest soil.</title>
        <authorList>
            <person name="Gao Z.-H."/>
            <person name="Qiu L.-H."/>
        </authorList>
    </citation>
    <scope>NUCLEOTIDE SEQUENCE [LARGE SCALE GENOMIC DNA]</scope>
    <source>
        <strain evidence="1 2">DHOD12</strain>
    </source>
</reference>
<accession>A0A4P8J3V2</accession>
<name>A0A4P8J3V2_9BURK</name>
<dbReference type="Gene3D" id="3.40.190.10">
    <property type="entry name" value="Periplasmic binding protein-like II"/>
    <property type="match status" value="2"/>
</dbReference>
<dbReference type="RefSeq" id="WP_137336069.1">
    <property type="nucleotide sequence ID" value="NZ_CP040078.1"/>
</dbReference>
<dbReference type="PANTHER" id="PTHR35841">
    <property type="entry name" value="PHOSPHONATES-BINDING PERIPLASMIC PROTEIN"/>
    <property type="match status" value="1"/>
</dbReference>
<proteinExistence type="predicted"/>
<dbReference type="OrthoDB" id="5599602at2"/>